<dbReference type="GO" id="GO:0009289">
    <property type="term" value="C:pilus"/>
    <property type="evidence" value="ECO:0007669"/>
    <property type="project" value="UniProtKB-SubCell"/>
</dbReference>
<accession>A0AAP8TN86</accession>
<keyword evidence="4" id="KW-0281">Fimbrium</keyword>
<comment type="subcellular location">
    <subcellularLocation>
        <location evidence="1">Fimbrium</location>
    </subcellularLocation>
</comment>
<comment type="caution">
    <text evidence="6">The sequence shown here is derived from an EMBL/GenBank/DDBJ whole genome shotgun (WGS) entry which is preliminary data.</text>
</comment>
<dbReference type="InterPro" id="IPR000259">
    <property type="entry name" value="Adhesion_dom_fimbrial"/>
</dbReference>
<dbReference type="SUPFAM" id="SSF49401">
    <property type="entry name" value="Bacterial adhesins"/>
    <property type="match status" value="1"/>
</dbReference>
<evidence type="ECO:0000256" key="4">
    <source>
        <dbReference type="ARBA" id="ARBA00023263"/>
    </source>
</evidence>
<protein>
    <recommendedName>
        <fullName evidence="5">Fimbrial-type adhesion domain-containing protein</fullName>
    </recommendedName>
</protein>
<reference evidence="7" key="1">
    <citation type="submission" date="2017-12" db="EMBL/GenBank/DDBJ databases">
        <title>FDA dAtabase for Regulatory Grade micrObial Sequences (FDA-ARGOS): Supporting development and validation of Infectious Disease Dx tests.</title>
        <authorList>
            <person name="Campos J."/>
            <person name="Goldberg B."/>
            <person name="Tallon L."/>
            <person name="Sadzewicz L."/>
            <person name="Sengamalay N."/>
            <person name="Ott S."/>
            <person name="Godinez A."/>
            <person name="Nagaraj S."/>
            <person name="Vavikolanu K."/>
            <person name="Vyas G."/>
            <person name="Nadendla S."/>
            <person name="Aluvathingal J."/>
            <person name="Geyer C."/>
            <person name="Nandy P."/>
            <person name="Hobson J."/>
            <person name="Sichtig H."/>
        </authorList>
    </citation>
    <scope>NUCLEOTIDE SEQUENCE [LARGE SCALE GENOMIC DNA]</scope>
    <source>
        <strain evidence="7">FDAARGOS_79</strain>
    </source>
</reference>
<organism evidence="6 7">
    <name type="scientific">Serratia marcescens</name>
    <dbReference type="NCBI Taxonomy" id="615"/>
    <lineage>
        <taxon>Bacteria</taxon>
        <taxon>Pseudomonadati</taxon>
        <taxon>Pseudomonadota</taxon>
        <taxon>Gammaproteobacteria</taxon>
        <taxon>Enterobacterales</taxon>
        <taxon>Yersiniaceae</taxon>
        <taxon>Serratia</taxon>
    </lineage>
</organism>
<evidence type="ECO:0000256" key="2">
    <source>
        <dbReference type="ARBA" id="ARBA00006671"/>
    </source>
</evidence>
<dbReference type="InterPro" id="IPR008966">
    <property type="entry name" value="Adhesion_dom_sf"/>
</dbReference>
<evidence type="ECO:0000313" key="7">
    <source>
        <dbReference type="Proteomes" id="UP000030378"/>
    </source>
</evidence>
<dbReference type="Pfam" id="PF00419">
    <property type="entry name" value="Fimbrial"/>
    <property type="match status" value="1"/>
</dbReference>
<name>A0AAP8TN86_SERMA</name>
<evidence type="ECO:0000313" key="6">
    <source>
        <dbReference type="EMBL" id="PNO64054.1"/>
    </source>
</evidence>
<dbReference type="Proteomes" id="UP000030378">
    <property type="component" value="Unassembled WGS sequence"/>
</dbReference>
<dbReference type="PANTHER" id="PTHR33420">
    <property type="entry name" value="FIMBRIAL SUBUNIT ELFA-RELATED"/>
    <property type="match status" value="1"/>
</dbReference>
<feature type="domain" description="Fimbrial-type adhesion" evidence="5">
    <location>
        <begin position="221"/>
        <end position="388"/>
    </location>
</feature>
<dbReference type="AlphaFoldDB" id="A0AAP8TN86"/>
<dbReference type="InterPro" id="IPR036937">
    <property type="entry name" value="Adhesion_dom_fimbrial_sf"/>
</dbReference>
<evidence type="ECO:0000259" key="5">
    <source>
        <dbReference type="Pfam" id="PF00419"/>
    </source>
</evidence>
<dbReference type="EMBL" id="JTBC02000012">
    <property type="protein sequence ID" value="PNO64054.1"/>
    <property type="molecule type" value="Genomic_DNA"/>
</dbReference>
<dbReference type="PANTHER" id="PTHR33420:SF12">
    <property type="entry name" value="FIMBRIN-LIKE PROTEIN FIMI-RELATED"/>
    <property type="match status" value="1"/>
</dbReference>
<evidence type="ECO:0000256" key="3">
    <source>
        <dbReference type="ARBA" id="ARBA00022729"/>
    </source>
</evidence>
<keyword evidence="3" id="KW-0732">Signal</keyword>
<dbReference type="RefSeq" id="WP_102985392.1">
    <property type="nucleotide sequence ID" value="NZ_JTBC02000012.1"/>
</dbReference>
<dbReference type="InterPro" id="IPR050263">
    <property type="entry name" value="Bact_Fimbrial_Adh_Pro"/>
</dbReference>
<evidence type="ECO:0000256" key="1">
    <source>
        <dbReference type="ARBA" id="ARBA00004561"/>
    </source>
</evidence>
<dbReference type="Gene3D" id="2.60.40.3310">
    <property type="match status" value="1"/>
</dbReference>
<gene>
    <name evidence="6" type="ORF">MC70_022055</name>
</gene>
<sequence>MRNIFCSRMPPGSAVATAFHRMGENKMTQRNIHFIWRGIALLALLLARSAWADCYYSDKSDIKHELHVNAPFGAGNITTGADVPIGTVIYTQNFNPSFRNVFVTCDTPQTFVSWNMDFETPPHPLSAWSSATFKRVYETGLPGVGVFIDNHALDNYLLPYITNGTYVEEESGWSSNLFKYRIRLIKIGDIQPGVFTGADLPCLMTRVGPTAAPFTAMRLCFTGAINVEAKTCTTPDVFVAMGKYDMGRYFTGKGSVTEWKDASVRLLDCPKFHGTVEAQYSNNGTGSISGATNNSLTLSLTPNTAVIDDGNGIMGLKDGSGSASGVGIQLAYGTSSPRPVQFSREINVPLSPATPTAFTIPLQARYIQTEPRVTPGVADATVTFNINYY</sequence>
<dbReference type="Gene3D" id="2.60.40.1090">
    <property type="entry name" value="Fimbrial-type adhesion domain"/>
    <property type="match status" value="1"/>
</dbReference>
<comment type="similarity">
    <text evidence="2">Belongs to the fimbrial protein family.</text>
</comment>
<dbReference type="GO" id="GO:0043709">
    <property type="term" value="P:cell adhesion involved in single-species biofilm formation"/>
    <property type="evidence" value="ECO:0007669"/>
    <property type="project" value="TreeGrafter"/>
</dbReference>
<proteinExistence type="inferred from homology"/>